<keyword evidence="16" id="KW-1185">Reference proteome</keyword>
<evidence type="ECO:0000256" key="6">
    <source>
        <dbReference type="ARBA" id="ARBA00023054"/>
    </source>
</evidence>
<comment type="subcellular location">
    <subcellularLocation>
        <location evidence="10">Chromosome</location>
        <location evidence="10">Centromere</location>
        <location evidence="10">Kinetochore</location>
    </subcellularLocation>
    <subcellularLocation>
        <location evidence="10">Nucleus</location>
    </subcellularLocation>
</comment>
<evidence type="ECO:0000256" key="1">
    <source>
        <dbReference type="ARBA" id="ARBA00007050"/>
    </source>
</evidence>
<gene>
    <name evidence="15" type="primary">ndc80</name>
    <name evidence="15" type="ORF">SOMG_00954</name>
</gene>
<keyword evidence="6 11" id="KW-0175">Coiled coil</keyword>
<dbReference type="GO" id="GO:0031262">
    <property type="term" value="C:Ndc80 complex"/>
    <property type="evidence" value="ECO:0007669"/>
    <property type="project" value="UniProtKB-UniRule"/>
</dbReference>
<dbReference type="InterPro" id="IPR038273">
    <property type="entry name" value="Ndc80_sf"/>
</dbReference>
<evidence type="ECO:0000256" key="4">
    <source>
        <dbReference type="ARBA" id="ARBA00022776"/>
    </source>
</evidence>
<dbReference type="Pfam" id="PF24487">
    <property type="entry name" value="NDC80_loop"/>
    <property type="match status" value="1"/>
</dbReference>
<proteinExistence type="inferred from homology"/>
<dbReference type="AlphaFoldDB" id="A0AAF0AVC9"/>
<dbReference type="Pfam" id="PF03801">
    <property type="entry name" value="Ndc80_HEC"/>
    <property type="match status" value="1"/>
</dbReference>
<comment type="function">
    <text evidence="10">Acts as a component of the essential kinetochore-associated NDC80 complex, which is required for chromosome segregation and spindle checkpoint activity.</text>
</comment>
<name>A0AAF0AVC9_9SCHI</name>
<feature type="domain" description="Kinetochore protein NDC80 loop region" evidence="14">
    <location>
        <begin position="395"/>
        <end position="600"/>
    </location>
</feature>
<keyword evidence="5 10" id="KW-0995">Kinetochore</keyword>
<keyword evidence="4 10" id="KW-0498">Mitosis</keyword>
<accession>A0AAF0AVC9</accession>
<feature type="region of interest" description="Disordered" evidence="12">
    <location>
        <begin position="1"/>
        <end position="32"/>
    </location>
</feature>
<dbReference type="PANTHER" id="PTHR10643">
    <property type="entry name" value="KINETOCHORE PROTEIN NDC80"/>
    <property type="match status" value="1"/>
</dbReference>
<reference evidence="15 16" key="1">
    <citation type="journal article" date="2023" name="G3 (Bethesda)">
        <title>A high-quality reference genome for the fission yeast Schizosaccharomyces osmophilus.</title>
        <authorList>
            <person name="Jia G.S."/>
            <person name="Zhang W.C."/>
            <person name="Liang Y."/>
            <person name="Liu X.H."/>
            <person name="Rhind N."/>
            <person name="Pidoux A."/>
            <person name="Brysch-Herzberg M."/>
            <person name="Du L.L."/>
        </authorList>
    </citation>
    <scope>NUCLEOTIDE SEQUENCE [LARGE SCALE GENOMIC DNA]</scope>
    <source>
        <strain evidence="15 16">CBS 15793</strain>
    </source>
</reference>
<feature type="coiled-coil region" evidence="11">
    <location>
        <begin position="338"/>
        <end position="403"/>
    </location>
</feature>
<evidence type="ECO:0000259" key="13">
    <source>
        <dbReference type="Pfam" id="PF03801"/>
    </source>
</evidence>
<evidence type="ECO:0000256" key="12">
    <source>
        <dbReference type="SAM" id="MobiDB-lite"/>
    </source>
</evidence>
<keyword evidence="9 10" id="KW-0137">Centromere</keyword>
<dbReference type="Proteomes" id="UP001212411">
    <property type="component" value="Chromosome 1"/>
</dbReference>
<evidence type="ECO:0000256" key="7">
    <source>
        <dbReference type="ARBA" id="ARBA00023242"/>
    </source>
</evidence>
<dbReference type="Gene3D" id="1.10.287.1490">
    <property type="match status" value="1"/>
</dbReference>
<keyword evidence="3 10" id="KW-0132">Cell division</keyword>
<dbReference type="InterPro" id="IPR057091">
    <property type="entry name" value="NDC80_loop"/>
</dbReference>
<dbReference type="RefSeq" id="XP_056036546.1">
    <property type="nucleotide sequence ID" value="XM_056179747.1"/>
</dbReference>
<dbReference type="PANTHER" id="PTHR10643:SF2">
    <property type="entry name" value="KINETOCHORE PROTEIN NDC80 HOMOLOG"/>
    <property type="match status" value="1"/>
</dbReference>
<feature type="coiled-coil region" evidence="11">
    <location>
        <begin position="488"/>
        <end position="554"/>
    </location>
</feature>
<feature type="compositionally biased region" description="Polar residues" evidence="12">
    <location>
        <begin position="1"/>
        <end position="26"/>
    </location>
</feature>
<evidence type="ECO:0000256" key="11">
    <source>
        <dbReference type="SAM" id="Coils"/>
    </source>
</evidence>
<dbReference type="GO" id="GO:0051301">
    <property type="term" value="P:cell division"/>
    <property type="evidence" value="ECO:0007669"/>
    <property type="project" value="UniProtKB-UniRule"/>
</dbReference>
<feature type="coiled-coil region" evidence="11">
    <location>
        <begin position="265"/>
        <end position="299"/>
    </location>
</feature>
<dbReference type="KEGG" id="som:SOMG_00954"/>
<evidence type="ECO:0000256" key="9">
    <source>
        <dbReference type="ARBA" id="ARBA00023328"/>
    </source>
</evidence>
<evidence type="ECO:0000256" key="5">
    <source>
        <dbReference type="ARBA" id="ARBA00022838"/>
    </source>
</evidence>
<evidence type="ECO:0000259" key="14">
    <source>
        <dbReference type="Pfam" id="PF24487"/>
    </source>
</evidence>
<organism evidence="15 16">
    <name type="scientific">Schizosaccharomyces osmophilus</name>
    <dbReference type="NCBI Taxonomy" id="2545709"/>
    <lineage>
        <taxon>Eukaryota</taxon>
        <taxon>Fungi</taxon>
        <taxon>Dikarya</taxon>
        <taxon>Ascomycota</taxon>
        <taxon>Taphrinomycotina</taxon>
        <taxon>Schizosaccharomycetes</taxon>
        <taxon>Schizosaccharomycetales</taxon>
        <taxon>Schizosaccharomycetaceae</taxon>
        <taxon>Schizosaccharomyces</taxon>
    </lineage>
</organism>
<dbReference type="EMBL" id="CP115611">
    <property type="protein sequence ID" value="WBW72303.1"/>
    <property type="molecule type" value="Genomic_DNA"/>
</dbReference>
<dbReference type="GO" id="GO:0005634">
    <property type="term" value="C:nucleus"/>
    <property type="evidence" value="ECO:0007669"/>
    <property type="project" value="UniProtKB-SubCell"/>
</dbReference>
<evidence type="ECO:0000313" key="16">
    <source>
        <dbReference type="Proteomes" id="UP001212411"/>
    </source>
</evidence>
<evidence type="ECO:0000256" key="3">
    <source>
        <dbReference type="ARBA" id="ARBA00022618"/>
    </source>
</evidence>
<dbReference type="GO" id="GO:0051315">
    <property type="term" value="P:attachment of mitotic spindle microtubules to kinetochore"/>
    <property type="evidence" value="ECO:0007669"/>
    <property type="project" value="UniProtKB-UniRule"/>
</dbReference>
<evidence type="ECO:0000256" key="2">
    <source>
        <dbReference type="ARBA" id="ARBA00022454"/>
    </source>
</evidence>
<evidence type="ECO:0000256" key="8">
    <source>
        <dbReference type="ARBA" id="ARBA00023306"/>
    </source>
</evidence>
<keyword evidence="2 10" id="KW-0158">Chromosome</keyword>
<evidence type="ECO:0000313" key="15">
    <source>
        <dbReference type="EMBL" id="WBW72303.1"/>
    </source>
</evidence>
<evidence type="ECO:0000256" key="10">
    <source>
        <dbReference type="RuleBase" id="RU368072"/>
    </source>
</evidence>
<dbReference type="FunFam" id="1.10.418.30:FF:000001">
    <property type="entry name" value="Probable kinetochore protein ndc80"/>
    <property type="match status" value="1"/>
</dbReference>
<comment type="similarity">
    <text evidence="1 10">Belongs to the NDC80/HEC1 family.</text>
</comment>
<feature type="domain" description="Kinetochore protein Ndc80 CH" evidence="13">
    <location>
        <begin position="76"/>
        <end position="218"/>
    </location>
</feature>
<protein>
    <recommendedName>
        <fullName evidence="10">Kinetochore protein NDC80</fullName>
    </recommendedName>
</protein>
<dbReference type="InterPro" id="IPR005550">
    <property type="entry name" value="Kinetochore_Ndc80"/>
</dbReference>
<comment type="subunit">
    <text evidence="10">Component of the NDC80 complex.</text>
</comment>
<dbReference type="GeneID" id="80874436"/>
<sequence>MQDSSSYVRRYSQVPSSSGIRNSTFADNGLVSGRTSLAPQRTLLPIRPSMDVDGMTMSSARLATPSMRPSLAPGVRRSSIMNRRMSSASFMGQATSASSMKDPRPLTDKRYQQECAAYVVNFLLECGYPQPLTPNNRFLPTTKEFASIFKFLYNKMDPRFRFGARYEEDVINCLKNLRYPFIESISRSRLVAIGTPHSWPAILGMLHWLVCLIQCTEQAVDMAYFVENDTLNDHFVNKTLFDYLVRKYHLFLQASMDEEPEQELKASFEEQNKEINAKIQLLQHENDELLKQKQAAGDLDSTIELLEERFKTMQRDEVKLQSFMSSIQSRMESKTTLKKQIQLSLTEKETQLHELNERKKSLKSRVDMQSISTAEYQKMMSEQEQLDRNINFIGNKITELRKEVFDKDLLVQSKIDTIEKESQTYSNLAYRIGIIPSTAPRARNGNFELILDPDTGSINLDLKNNVRPFLNQVRHSITMEFHEEQNKSLKIQEVLDALNDAVAELQDELNTIESRLNTVIKECTMLRESANQEKTSLNAESQKLEHDLQQLKLSSHNSMLQLDQRIQTITIEADQLAHACMEYKNNIYKEVAYMLSEIIQFKLYIQDSLEGLETDYMKEVEELRSKIV</sequence>
<keyword evidence="7 10" id="KW-0539">Nucleus</keyword>
<dbReference type="Gene3D" id="1.10.418.30">
    <property type="entry name" value="Ncd80 complex, Ncd80 subunit"/>
    <property type="match status" value="1"/>
</dbReference>
<keyword evidence="8 10" id="KW-0131">Cell cycle</keyword>
<dbReference type="InterPro" id="IPR055260">
    <property type="entry name" value="Ndc80_CH"/>
</dbReference>